<protein>
    <submittedName>
        <fullName evidence="1">Protein of uncharacterized function (DUF535)</fullName>
    </submittedName>
</protein>
<accession>A0A377QYH0</accession>
<proteinExistence type="predicted"/>
<dbReference type="Pfam" id="PF04393">
    <property type="entry name" value="DUF535"/>
    <property type="match status" value="1"/>
</dbReference>
<dbReference type="Proteomes" id="UP000254293">
    <property type="component" value="Unassembled WGS sequence"/>
</dbReference>
<evidence type="ECO:0000313" key="2">
    <source>
        <dbReference type="Proteomes" id="UP000254293"/>
    </source>
</evidence>
<reference evidence="1 2" key="1">
    <citation type="submission" date="2018-06" db="EMBL/GenBank/DDBJ databases">
        <authorList>
            <consortium name="Pathogen Informatics"/>
            <person name="Doyle S."/>
        </authorList>
    </citation>
    <scope>NUCLEOTIDE SEQUENCE [LARGE SCALE GENOMIC DNA]</scope>
    <source>
        <strain evidence="1 2">NCTC13336</strain>
    </source>
</reference>
<dbReference type="OrthoDB" id="1238765at2"/>
<dbReference type="AlphaFoldDB" id="A0A377QYH0"/>
<gene>
    <name evidence="1" type="ORF">NCTC13336_00096</name>
</gene>
<dbReference type="EMBL" id="UGJJ01000001">
    <property type="protein sequence ID" value="STQ99909.1"/>
    <property type="molecule type" value="Genomic_DNA"/>
</dbReference>
<dbReference type="PANTHER" id="PTHR38785:SF1">
    <property type="entry name" value="HOMOLOG OF VIRK"/>
    <property type="match status" value="1"/>
</dbReference>
<organism evidence="1 2">
    <name type="scientific">Kingella potus</name>
    <dbReference type="NCBI Taxonomy" id="265175"/>
    <lineage>
        <taxon>Bacteria</taxon>
        <taxon>Pseudomonadati</taxon>
        <taxon>Pseudomonadota</taxon>
        <taxon>Betaproteobacteria</taxon>
        <taxon>Neisseriales</taxon>
        <taxon>Neisseriaceae</taxon>
        <taxon>Kingella</taxon>
    </lineage>
</organism>
<sequence>MSSPFVFPDYRAVYNFAPKYRSQHGKFALRVWLHRRQIRAFEAFANSNPAYRALFAKRPQDAYPLLHAFIDKRFGARERLAAMQYDIAAACRLFPADTLAKLDTPDTPVTLALLSDGLSIVLNRNGICSDEGLWAVTLTDGTGSRLYNATFALLPAGLAAASVQGPSGGEAKDTVRRLTKQLHGLRPQQLMAAVIQYLAAALGLDALGIAHDCQVKLRWKLKKRVKMNYDQYWQESAAVLGGDGYWHLPAAPPRKDLAEIESKKRSMYRKRYQMFDDLEAAVNTHFRRPEHPAAAV</sequence>
<dbReference type="InterPro" id="IPR007488">
    <property type="entry name" value="DUF535"/>
</dbReference>
<name>A0A377QYH0_9NEIS</name>
<dbReference type="PANTHER" id="PTHR38785">
    <property type="entry name" value="HOMOLOG OF VIRK"/>
    <property type="match status" value="1"/>
</dbReference>
<dbReference type="RefSeq" id="WP_115307255.1">
    <property type="nucleotide sequence ID" value="NZ_UGJJ01000001.1"/>
</dbReference>
<evidence type="ECO:0000313" key="1">
    <source>
        <dbReference type="EMBL" id="STQ99909.1"/>
    </source>
</evidence>
<keyword evidence="2" id="KW-1185">Reference proteome</keyword>